<reference evidence="2 3" key="1">
    <citation type="submission" date="2014-08" db="EMBL/GenBank/DDBJ databases">
        <title>Genome sequence of Tetragenococcus muriaticus.</title>
        <authorList>
            <person name="Chuea-nongthon C."/>
            <person name="Rodtong S."/>
            <person name="Yongsawatdigul J."/>
            <person name="Steele J.L."/>
            <person name="Liu X.-y."/>
            <person name="Speers J."/>
            <person name="Glasner J.D."/>
            <person name="Neeno-Eckwall E.C."/>
        </authorList>
    </citation>
    <scope>NUCLEOTIDE SEQUENCE [LARGE SCALE GENOMIC DNA]</scope>
    <source>
        <strain evidence="2 3">PMC-11-5</strain>
    </source>
</reference>
<keyword evidence="1" id="KW-0472">Membrane</keyword>
<feature type="transmembrane region" description="Helical" evidence="1">
    <location>
        <begin position="14"/>
        <end position="36"/>
    </location>
</feature>
<feature type="transmembrane region" description="Helical" evidence="1">
    <location>
        <begin position="356"/>
        <end position="376"/>
    </location>
</feature>
<comment type="caution">
    <text evidence="2">The sequence shown here is derived from an EMBL/GenBank/DDBJ whole genome shotgun (WGS) entry which is preliminary data.</text>
</comment>
<keyword evidence="1" id="KW-1133">Transmembrane helix</keyword>
<feature type="transmembrane region" description="Helical" evidence="1">
    <location>
        <begin position="194"/>
        <end position="219"/>
    </location>
</feature>
<evidence type="ECO:0000313" key="3">
    <source>
        <dbReference type="Proteomes" id="UP000029380"/>
    </source>
</evidence>
<name>A0A091C881_9ENTE</name>
<feature type="transmembrane region" description="Helical" evidence="1">
    <location>
        <begin position="313"/>
        <end position="336"/>
    </location>
</feature>
<feature type="transmembrane region" description="Helical" evidence="1">
    <location>
        <begin position="288"/>
        <end position="306"/>
    </location>
</feature>
<gene>
    <name evidence="2" type="ORF">TMUPMC115_0676</name>
</gene>
<keyword evidence="1" id="KW-0812">Transmembrane</keyword>
<accession>A0A091C881</accession>
<sequence length="385" mass="42349">MISFDINTISAEGALLFSATIAMAGITGATIALILAQIMPNSSGATGASLGIIGFLYIIRAGTDVSNVDLSLFNPLGWTYLTYPFTENNWVILIFAVIFSVVAAIIAFSLEGKRDMDRGYLPEREGQGNAKQSLLSVPSLFIKINKGMIIAWLIAFIIMGAAYGSIYGDMATFIESNELLQQMFTASDISIEESFTSTIMLVMIFLVAILPINIVNKLFVEESRQHLSQLFTTKVSRGQFYWTTVILAVFCGILGILFAAGSLGSTAIYSIDNHSMDLMDFLTSGYNFLPSVLFYTGLASLTLGWVPRLGKFVYIYLGYSFVLGYFDNILDLPEWFFNTAVENWLAHMPMDSFEPVAFFAITGISIALILLGYLGYKRRDMVEGA</sequence>
<dbReference type="AlphaFoldDB" id="A0A091C881"/>
<organism evidence="2 3">
    <name type="scientific">Tetragenococcus muriaticus PMC-11-5</name>
    <dbReference type="NCBI Taxonomy" id="1302649"/>
    <lineage>
        <taxon>Bacteria</taxon>
        <taxon>Bacillati</taxon>
        <taxon>Bacillota</taxon>
        <taxon>Bacilli</taxon>
        <taxon>Lactobacillales</taxon>
        <taxon>Enterococcaceae</taxon>
        <taxon>Tetragenococcus</taxon>
    </lineage>
</organism>
<evidence type="ECO:0000256" key="1">
    <source>
        <dbReference type="SAM" id="Phobius"/>
    </source>
</evidence>
<dbReference type="EMBL" id="JPVU01000073">
    <property type="protein sequence ID" value="KFN92920.1"/>
    <property type="molecule type" value="Genomic_DNA"/>
</dbReference>
<feature type="transmembrane region" description="Helical" evidence="1">
    <location>
        <begin position="90"/>
        <end position="110"/>
    </location>
</feature>
<feature type="transmembrane region" description="Helical" evidence="1">
    <location>
        <begin position="240"/>
        <end position="268"/>
    </location>
</feature>
<dbReference type="PATRIC" id="fig|1302649.3.peg.681"/>
<feature type="transmembrane region" description="Helical" evidence="1">
    <location>
        <begin position="149"/>
        <end position="174"/>
    </location>
</feature>
<dbReference type="Proteomes" id="UP000029380">
    <property type="component" value="Unassembled WGS sequence"/>
</dbReference>
<protein>
    <submittedName>
        <fullName evidence="2">Permease component of an ABC superfamily transporter</fullName>
    </submittedName>
</protein>
<proteinExistence type="predicted"/>
<evidence type="ECO:0000313" key="2">
    <source>
        <dbReference type="EMBL" id="KFN92920.1"/>
    </source>
</evidence>